<dbReference type="InterPro" id="IPR058245">
    <property type="entry name" value="NreC/VraR/RcsB-like_REC"/>
</dbReference>
<dbReference type="Gene3D" id="3.40.50.2300">
    <property type="match status" value="1"/>
</dbReference>
<evidence type="ECO:0000256" key="3">
    <source>
        <dbReference type="ARBA" id="ARBA00023125"/>
    </source>
</evidence>
<dbReference type="InterPro" id="IPR000792">
    <property type="entry name" value="Tscrpt_reg_LuxR_C"/>
</dbReference>
<evidence type="ECO:0000256" key="4">
    <source>
        <dbReference type="ARBA" id="ARBA00023163"/>
    </source>
</evidence>
<dbReference type="Proteomes" id="UP001237823">
    <property type="component" value="Unassembled WGS sequence"/>
</dbReference>
<feature type="domain" description="HTH luxR-type" evidence="6">
    <location>
        <begin position="172"/>
        <end position="237"/>
    </location>
</feature>
<feature type="modified residue" description="4-aspartylphosphate" evidence="5">
    <location>
        <position position="54"/>
    </location>
</feature>
<protein>
    <submittedName>
        <fullName evidence="8">Response regulator transcription factor</fullName>
    </submittedName>
</protein>
<keyword evidence="2" id="KW-0805">Transcription regulation</keyword>
<dbReference type="CDD" id="cd06170">
    <property type="entry name" value="LuxR_C_like"/>
    <property type="match status" value="1"/>
</dbReference>
<keyword evidence="3" id="KW-0238">DNA-binding</keyword>
<keyword evidence="4" id="KW-0804">Transcription</keyword>
<dbReference type="InterPro" id="IPR039420">
    <property type="entry name" value="WalR-like"/>
</dbReference>
<evidence type="ECO:0000256" key="5">
    <source>
        <dbReference type="PROSITE-ProRule" id="PRU00169"/>
    </source>
</evidence>
<dbReference type="PROSITE" id="PS50043">
    <property type="entry name" value="HTH_LUXR_2"/>
    <property type="match status" value="1"/>
</dbReference>
<dbReference type="InterPro" id="IPR016032">
    <property type="entry name" value="Sig_transdc_resp-reg_C-effctor"/>
</dbReference>
<comment type="caution">
    <text evidence="8">The sequence shown here is derived from an EMBL/GenBank/DDBJ whole genome shotgun (WGS) entry which is preliminary data.</text>
</comment>
<dbReference type="Pfam" id="PF00196">
    <property type="entry name" value="GerE"/>
    <property type="match status" value="1"/>
</dbReference>
<name>A0ABT7T3D5_9MICO</name>
<dbReference type="PANTHER" id="PTHR43214">
    <property type="entry name" value="TWO-COMPONENT RESPONSE REGULATOR"/>
    <property type="match status" value="1"/>
</dbReference>
<dbReference type="PRINTS" id="PR00038">
    <property type="entry name" value="HTHLUXR"/>
</dbReference>
<dbReference type="SMART" id="SM00448">
    <property type="entry name" value="REC"/>
    <property type="match status" value="1"/>
</dbReference>
<feature type="domain" description="Response regulatory" evidence="7">
    <location>
        <begin position="3"/>
        <end position="120"/>
    </location>
</feature>
<evidence type="ECO:0000256" key="1">
    <source>
        <dbReference type="ARBA" id="ARBA00022553"/>
    </source>
</evidence>
<evidence type="ECO:0000259" key="7">
    <source>
        <dbReference type="PROSITE" id="PS50110"/>
    </source>
</evidence>
<dbReference type="SUPFAM" id="SSF46894">
    <property type="entry name" value="C-terminal effector domain of the bipartite response regulators"/>
    <property type="match status" value="1"/>
</dbReference>
<dbReference type="EMBL" id="JAUCML010000002">
    <property type="protein sequence ID" value="MDM7884092.1"/>
    <property type="molecule type" value="Genomic_DNA"/>
</dbReference>
<reference evidence="8 9" key="1">
    <citation type="submission" date="2023-06" db="EMBL/GenBank/DDBJ databases">
        <authorList>
            <person name="Feng G."/>
            <person name="Li J."/>
            <person name="Zhu H."/>
        </authorList>
    </citation>
    <scope>NUCLEOTIDE SEQUENCE [LARGE SCALE GENOMIC DNA]</scope>
    <source>
        <strain evidence="8 9">RHCKG23</strain>
    </source>
</reference>
<proteinExistence type="predicted"/>
<dbReference type="Gene3D" id="1.10.10.10">
    <property type="entry name" value="Winged helix-like DNA-binding domain superfamily/Winged helix DNA-binding domain"/>
    <property type="match status" value="1"/>
</dbReference>
<dbReference type="PROSITE" id="PS50110">
    <property type="entry name" value="RESPONSE_REGULATORY"/>
    <property type="match status" value="1"/>
</dbReference>
<evidence type="ECO:0000256" key="2">
    <source>
        <dbReference type="ARBA" id="ARBA00023015"/>
    </source>
</evidence>
<dbReference type="InterPro" id="IPR011006">
    <property type="entry name" value="CheY-like_superfamily"/>
</dbReference>
<organism evidence="8 9">
    <name type="scientific">Curtobacterium citri</name>
    <dbReference type="NCBI Taxonomy" id="3055139"/>
    <lineage>
        <taxon>Bacteria</taxon>
        <taxon>Bacillati</taxon>
        <taxon>Actinomycetota</taxon>
        <taxon>Actinomycetes</taxon>
        <taxon>Micrococcales</taxon>
        <taxon>Microbacteriaceae</taxon>
        <taxon>Curtobacterium</taxon>
    </lineage>
</organism>
<dbReference type="SMART" id="SM00421">
    <property type="entry name" value="HTH_LUXR"/>
    <property type="match status" value="1"/>
</dbReference>
<sequence length="239" mass="24640">MIRVLLVDDDADVRASIRLVLESEPDIVVVAECPDGERGAAVARRLRVDVALVDLRMPGGLDGIATTGLLRALEVPPRVVVLTAFEHDDAVLRALEVGASGFLLKGARPHELAAAVRDVAADRCVLAPAVASAVVARAVTRPTPTRPTAVGPVAVGSMAVGTTAVADAGPGADDDLADLTPRERELAVAVGEGLTNAQIAARLGVTPASAKTYVSRLLDKLGLQNRTQLAITAHRAGLV</sequence>
<dbReference type="InterPro" id="IPR001789">
    <property type="entry name" value="Sig_transdc_resp-reg_receiver"/>
</dbReference>
<evidence type="ECO:0000259" key="6">
    <source>
        <dbReference type="PROSITE" id="PS50043"/>
    </source>
</evidence>
<evidence type="ECO:0000313" key="9">
    <source>
        <dbReference type="Proteomes" id="UP001237823"/>
    </source>
</evidence>
<dbReference type="SUPFAM" id="SSF52172">
    <property type="entry name" value="CheY-like"/>
    <property type="match status" value="1"/>
</dbReference>
<gene>
    <name evidence="8" type="ORF">QUG92_03150</name>
</gene>
<keyword evidence="1 5" id="KW-0597">Phosphoprotein</keyword>
<accession>A0ABT7T3D5</accession>
<dbReference type="InterPro" id="IPR036388">
    <property type="entry name" value="WH-like_DNA-bd_sf"/>
</dbReference>
<evidence type="ECO:0000313" key="8">
    <source>
        <dbReference type="EMBL" id="MDM7884092.1"/>
    </source>
</evidence>
<keyword evidence="9" id="KW-1185">Reference proteome</keyword>
<dbReference type="Pfam" id="PF00072">
    <property type="entry name" value="Response_reg"/>
    <property type="match status" value="1"/>
</dbReference>
<dbReference type="CDD" id="cd17535">
    <property type="entry name" value="REC_NarL-like"/>
    <property type="match status" value="1"/>
</dbReference>
<dbReference type="RefSeq" id="WP_289457634.1">
    <property type="nucleotide sequence ID" value="NZ_JAUCML010000002.1"/>
</dbReference>
<dbReference type="PANTHER" id="PTHR43214:SF24">
    <property type="entry name" value="TRANSCRIPTIONAL REGULATORY PROTEIN NARL-RELATED"/>
    <property type="match status" value="1"/>
</dbReference>